<dbReference type="AlphaFoldDB" id="A0A544SQN0"/>
<proteinExistence type="predicted"/>
<evidence type="ECO:0008006" key="3">
    <source>
        <dbReference type="Google" id="ProtNLM"/>
    </source>
</evidence>
<evidence type="ECO:0000313" key="1">
    <source>
        <dbReference type="EMBL" id="TQR07512.1"/>
    </source>
</evidence>
<reference evidence="1 2" key="1">
    <citation type="submission" date="2019-05" db="EMBL/GenBank/DDBJ databases">
        <title>Psychrobacillus vulpis sp. nov., a new species isolated from feces of a red fox that inhabits in The Tablas de Daimiel Natural Park, Albacete, Spain.</title>
        <authorList>
            <person name="Rodriguez M."/>
            <person name="Reina J.C."/>
            <person name="Bejar V."/>
            <person name="Llamas I."/>
        </authorList>
    </citation>
    <scope>NUCLEOTIDE SEQUENCE [LARGE SCALE GENOMIC DNA]</scope>
    <source>
        <strain evidence="1 2">NEAU-3TGS17</strain>
    </source>
</reference>
<sequence>MSKRGVCIPIVGVISFSSTKSIVLKAPNHTAVIYASNIPVYIRKLQRQKEYLTVAQMEELSETIMQHNQPYIPYPMCNKWGIESAELIKGVKCNKCGRFEMVKKINGWNCPNCGNIDRLAHIFTIHEWFALVSHTITNKECRNFLGIESHQLASRILNSMNLSRKGKSKNTTHYILEWEKLDNWKGRIDEK</sequence>
<dbReference type="Proteomes" id="UP000317316">
    <property type="component" value="Unassembled WGS sequence"/>
</dbReference>
<protein>
    <recommendedName>
        <fullName evidence="3">NERD domain-containing protein</fullName>
    </recommendedName>
</protein>
<evidence type="ECO:0000313" key="2">
    <source>
        <dbReference type="Proteomes" id="UP000317316"/>
    </source>
</evidence>
<keyword evidence="2" id="KW-1185">Reference proteome</keyword>
<dbReference type="EMBL" id="VDGH01000023">
    <property type="protein sequence ID" value="TQR07512.1"/>
    <property type="molecule type" value="Genomic_DNA"/>
</dbReference>
<dbReference type="OrthoDB" id="2734037at2"/>
<organism evidence="1 2">
    <name type="scientific">Psychrobacillus lasiicapitis</name>
    <dbReference type="NCBI Taxonomy" id="1636719"/>
    <lineage>
        <taxon>Bacteria</taxon>
        <taxon>Bacillati</taxon>
        <taxon>Bacillota</taxon>
        <taxon>Bacilli</taxon>
        <taxon>Bacillales</taxon>
        <taxon>Bacillaceae</taxon>
        <taxon>Psychrobacillus</taxon>
    </lineage>
</organism>
<gene>
    <name evidence="1" type="ORF">FG382_22430</name>
</gene>
<name>A0A544SQN0_9BACI</name>
<dbReference type="RefSeq" id="WP_142541067.1">
    <property type="nucleotide sequence ID" value="NZ_BMIE01000010.1"/>
</dbReference>
<accession>A0A544SQN0</accession>
<comment type="caution">
    <text evidence="1">The sequence shown here is derived from an EMBL/GenBank/DDBJ whole genome shotgun (WGS) entry which is preliminary data.</text>
</comment>